<reference evidence="1" key="1">
    <citation type="submission" date="2023-04" db="EMBL/GenBank/DDBJ databases">
        <title>Genomic characterization of faba bean (Vicia faba) microsymbionts in Mexican soils.</title>
        <authorList>
            <person name="Rivera Orduna F.N."/>
            <person name="Guevara-Luna J."/>
            <person name="Yan J."/>
            <person name="Arroyo-Herrera I."/>
            <person name="Li Y."/>
            <person name="Vasquez-Murrieta M.S."/>
            <person name="Wang E.T."/>
        </authorList>
    </citation>
    <scope>NUCLEOTIDE SEQUENCE</scope>
    <source>
        <strain evidence="1">CH26</strain>
    </source>
</reference>
<name>A0AAJ2H2G0_9HYPH</name>
<proteinExistence type="predicted"/>
<evidence type="ECO:0000313" key="1">
    <source>
        <dbReference type="EMBL" id="MDR9777957.1"/>
    </source>
</evidence>
<comment type="caution">
    <text evidence="1">The sequence shown here is derived from an EMBL/GenBank/DDBJ whole genome shotgun (WGS) entry which is preliminary data.</text>
</comment>
<organism evidence="1 2">
    <name type="scientific">Rhizobium hidalgonense</name>
    <dbReference type="NCBI Taxonomy" id="1538159"/>
    <lineage>
        <taxon>Bacteria</taxon>
        <taxon>Pseudomonadati</taxon>
        <taxon>Pseudomonadota</taxon>
        <taxon>Alphaproteobacteria</taxon>
        <taxon>Hyphomicrobiales</taxon>
        <taxon>Rhizobiaceae</taxon>
        <taxon>Rhizobium/Agrobacterium group</taxon>
        <taxon>Rhizobium</taxon>
    </lineage>
</organism>
<sequence length="134" mass="15319">MKKTIKFDKDTKDFELNQLGFISAVSFKESSSDLSLSLKDPTNVQAAKTSNKQGYLGLFQFGEEALYELGYYAGDHNISYADLKSNPSLKQKWQNQFSNNNWSGSWTGKRNINSKSDFLNNPQVQYEIIKEWIA</sequence>
<dbReference type="Proteomes" id="UP001268610">
    <property type="component" value="Unassembled WGS sequence"/>
</dbReference>
<gene>
    <name evidence="1" type="ORF">RJJ65_36085</name>
</gene>
<dbReference type="AlphaFoldDB" id="A0AAJ2H2G0"/>
<dbReference type="EMBL" id="JAVLSF010000334">
    <property type="protein sequence ID" value="MDR9777957.1"/>
    <property type="molecule type" value="Genomic_DNA"/>
</dbReference>
<evidence type="ECO:0000313" key="2">
    <source>
        <dbReference type="Proteomes" id="UP001268610"/>
    </source>
</evidence>
<feature type="non-terminal residue" evidence="1">
    <location>
        <position position="134"/>
    </location>
</feature>
<accession>A0AAJ2H2G0</accession>
<protein>
    <submittedName>
        <fullName evidence="1">Uncharacterized protein</fullName>
    </submittedName>
</protein>